<evidence type="ECO:0000256" key="1">
    <source>
        <dbReference type="ARBA" id="ARBA00022737"/>
    </source>
</evidence>
<feature type="region of interest" description="Disordered" evidence="4">
    <location>
        <begin position="165"/>
        <end position="227"/>
    </location>
</feature>
<feature type="transmembrane region" description="Helical" evidence="5">
    <location>
        <begin position="21"/>
        <end position="39"/>
    </location>
</feature>
<feature type="repeat" description="TPR" evidence="3">
    <location>
        <begin position="113"/>
        <end position="146"/>
    </location>
</feature>
<dbReference type="SUPFAM" id="SSF48452">
    <property type="entry name" value="TPR-like"/>
    <property type="match status" value="1"/>
</dbReference>
<dbReference type="PANTHER" id="PTHR45586">
    <property type="entry name" value="TPR REPEAT-CONTAINING PROTEIN PA4667"/>
    <property type="match status" value="1"/>
</dbReference>
<keyword evidence="5" id="KW-0472">Membrane</keyword>
<gene>
    <name evidence="6" type="ORF">AMJ74_00100</name>
</gene>
<dbReference type="EMBL" id="LJVE01000001">
    <property type="protein sequence ID" value="KPL15988.1"/>
    <property type="molecule type" value="Genomic_DNA"/>
</dbReference>
<evidence type="ECO:0000256" key="3">
    <source>
        <dbReference type="PROSITE-ProRule" id="PRU00339"/>
    </source>
</evidence>
<dbReference type="InterPro" id="IPR011990">
    <property type="entry name" value="TPR-like_helical_dom_sf"/>
</dbReference>
<dbReference type="Pfam" id="PF00515">
    <property type="entry name" value="TPR_1"/>
    <property type="match status" value="1"/>
</dbReference>
<sequence length="227" mass="26459">MIKDRRVPRGNEARIGSRLGKANIILYISIICTLFVQLTNADIGSSMRRGNYLYRKGKYEEALKKYQEALVQEPDNPKIHYNIARALYKMEQYDEAISEFQLGLLEKDKNFHANTFYNIGNCQFKKGQLNAAIESYKTTLLLNPEDTDAKQNLEFCLKVKEHLENQPQGDSLSQQQQPQPQPQPQPRKSEVSREEAARILQALKNKEKENLEKSKKKERKERVEKDW</sequence>
<keyword evidence="1" id="KW-0677">Repeat</keyword>
<dbReference type="InterPro" id="IPR051012">
    <property type="entry name" value="CellSynth/LPSAsmb/PSIAsmb"/>
</dbReference>
<dbReference type="InterPro" id="IPR019734">
    <property type="entry name" value="TPR_rpt"/>
</dbReference>
<dbReference type="SMART" id="SM00028">
    <property type="entry name" value="TPR"/>
    <property type="match status" value="3"/>
</dbReference>
<evidence type="ECO:0000256" key="5">
    <source>
        <dbReference type="SAM" id="Phobius"/>
    </source>
</evidence>
<name>A0A0S8K1Y7_UNCW3</name>
<feature type="compositionally biased region" description="Basic and acidic residues" evidence="4">
    <location>
        <begin position="187"/>
        <end position="197"/>
    </location>
</feature>
<proteinExistence type="predicted"/>
<keyword evidence="5" id="KW-1133">Transmembrane helix</keyword>
<dbReference type="Proteomes" id="UP000050975">
    <property type="component" value="Unassembled WGS sequence"/>
</dbReference>
<dbReference type="PROSITE" id="PS50005">
    <property type="entry name" value="TPR"/>
    <property type="match status" value="2"/>
</dbReference>
<evidence type="ECO:0000313" key="7">
    <source>
        <dbReference type="Proteomes" id="UP000050975"/>
    </source>
</evidence>
<dbReference type="PATRIC" id="fig|1703778.3.peg.959"/>
<accession>A0A0S8K1Y7</accession>
<dbReference type="PANTHER" id="PTHR45586:SF1">
    <property type="entry name" value="LIPOPOLYSACCHARIDE ASSEMBLY PROTEIN B"/>
    <property type="match status" value="1"/>
</dbReference>
<organism evidence="6 7">
    <name type="scientific">candidate division WOR_3 bacterium SM1_77</name>
    <dbReference type="NCBI Taxonomy" id="1703778"/>
    <lineage>
        <taxon>Bacteria</taxon>
        <taxon>Bacteria division WOR-3</taxon>
    </lineage>
</organism>
<evidence type="ECO:0000313" key="6">
    <source>
        <dbReference type="EMBL" id="KPL15988.1"/>
    </source>
</evidence>
<keyword evidence="5" id="KW-0812">Transmembrane</keyword>
<dbReference type="Pfam" id="PF13414">
    <property type="entry name" value="TPR_11"/>
    <property type="match status" value="1"/>
</dbReference>
<evidence type="ECO:0000256" key="4">
    <source>
        <dbReference type="SAM" id="MobiDB-lite"/>
    </source>
</evidence>
<feature type="compositionally biased region" description="Basic and acidic residues" evidence="4">
    <location>
        <begin position="204"/>
        <end position="227"/>
    </location>
</feature>
<comment type="caution">
    <text evidence="6">The sequence shown here is derived from an EMBL/GenBank/DDBJ whole genome shotgun (WGS) entry which is preliminary data.</text>
</comment>
<evidence type="ECO:0000256" key="2">
    <source>
        <dbReference type="ARBA" id="ARBA00022803"/>
    </source>
</evidence>
<dbReference type="AlphaFoldDB" id="A0A0S8K1Y7"/>
<keyword evidence="2 3" id="KW-0802">TPR repeat</keyword>
<protein>
    <submittedName>
        <fullName evidence="6">Uncharacterized protein</fullName>
    </submittedName>
</protein>
<reference evidence="6 7" key="1">
    <citation type="journal article" date="2015" name="Microbiome">
        <title>Genomic resolution of linkages in carbon, nitrogen, and sulfur cycling among widespread estuary sediment bacteria.</title>
        <authorList>
            <person name="Baker B.J."/>
            <person name="Lazar C.S."/>
            <person name="Teske A.P."/>
            <person name="Dick G.J."/>
        </authorList>
    </citation>
    <scope>NUCLEOTIDE SEQUENCE [LARGE SCALE GENOMIC DNA]</scope>
    <source>
        <strain evidence="6">SM1_77</strain>
    </source>
</reference>
<feature type="repeat" description="TPR" evidence="3">
    <location>
        <begin position="43"/>
        <end position="76"/>
    </location>
</feature>
<dbReference type="Gene3D" id="1.25.40.10">
    <property type="entry name" value="Tetratricopeptide repeat domain"/>
    <property type="match status" value="1"/>
</dbReference>